<dbReference type="SMART" id="SM00131">
    <property type="entry name" value="KU"/>
    <property type="match status" value="1"/>
</dbReference>
<dbReference type="PROSITE" id="PS00280">
    <property type="entry name" value="BPTI_KUNITZ_1"/>
    <property type="match status" value="1"/>
</dbReference>
<dbReference type="InterPro" id="IPR036880">
    <property type="entry name" value="Kunitz_BPTI_sf"/>
</dbReference>
<dbReference type="PANTHER" id="PTHR24543">
    <property type="entry name" value="MULTICOPPER OXIDASE-RELATED"/>
    <property type="match status" value="1"/>
</dbReference>
<dbReference type="AlphaFoldDB" id="A0A2B4RCX8"/>
<feature type="compositionally biased region" description="Basic and acidic residues" evidence="6">
    <location>
        <begin position="726"/>
        <end position="737"/>
    </location>
</feature>
<keyword evidence="7" id="KW-0812">Transmembrane</keyword>
<dbReference type="PROSITE" id="PS01286">
    <property type="entry name" value="FA58C_2"/>
    <property type="match status" value="1"/>
</dbReference>
<dbReference type="SUPFAM" id="SSF57362">
    <property type="entry name" value="BPTI-like"/>
    <property type="match status" value="1"/>
</dbReference>
<organism evidence="11 12">
    <name type="scientific">Stylophora pistillata</name>
    <name type="common">Smooth cauliflower coral</name>
    <dbReference type="NCBI Taxonomy" id="50429"/>
    <lineage>
        <taxon>Eukaryota</taxon>
        <taxon>Metazoa</taxon>
        <taxon>Cnidaria</taxon>
        <taxon>Anthozoa</taxon>
        <taxon>Hexacorallia</taxon>
        <taxon>Scleractinia</taxon>
        <taxon>Astrocoeniina</taxon>
        <taxon>Pocilloporidae</taxon>
        <taxon>Stylophora</taxon>
    </lineage>
</organism>
<feature type="domain" description="Kazal-like" evidence="10">
    <location>
        <begin position="392"/>
        <end position="439"/>
    </location>
</feature>
<dbReference type="PRINTS" id="PR00759">
    <property type="entry name" value="BASICPTASE"/>
</dbReference>
<evidence type="ECO:0000256" key="1">
    <source>
        <dbReference type="ARBA" id="ARBA00004532"/>
    </source>
</evidence>
<keyword evidence="7" id="KW-1133">Transmembrane helix</keyword>
<feature type="transmembrane region" description="Helical" evidence="7">
    <location>
        <begin position="697"/>
        <end position="718"/>
    </location>
</feature>
<dbReference type="SUPFAM" id="SSF100895">
    <property type="entry name" value="Kazal-type serine protease inhibitors"/>
    <property type="match status" value="2"/>
</dbReference>
<dbReference type="Pfam" id="PF07648">
    <property type="entry name" value="Kazal_2"/>
    <property type="match status" value="2"/>
</dbReference>
<name>A0A2B4RCX8_STYPI</name>
<keyword evidence="7" id="KW-0472">Membrane</keyword>
<evidence type="ECO:0000256" key="2">
    <source>
        <dbReference type="ARBA" id="ARBA00007226"/>
    </source>
</evidence>
<dbReference type="InterPro" id="IPR008979">
    <property type="entry name" value="Galactose-bd-like_sf"/>
</dbReference>
<dbReference type="InterPro" id="IPR036058">
    <property type="entry name" value="Kazal_dom_sf"/>
</dbReference>
<keyword evidence="4" id="KW-0722">Serine protease inhibitor</keyword>
<dbReference type="GO" id="GO:0004867">
    <property type="term" value="F:serine-type endopeptidase inhibitor activity"/>
    <property type="evidence" value="ECO:0007669"/>
    <property type="project" value="UniProtKB-KW"/>
</dbReference>
<dbReference type="InterPro" id="IPR002350">
    <property type="entry name" value="Kazal_dom"/>
</dbReference>
<feature type="region of interest" description="Disordered" evidence="6">
    <location>
        <begin position="725"/>
        <end position="753"/>
    </location>
</feature>
<evidence type="ECO:0000256" key="6">
    <source>
        <dbReference type="SAM" id="MobiDB-lite"/>
    </source>
</evidence>
<dbReference type="InterPro" id="IPR002223">
    <property type="entry name" value="Kunitz_BPTI"/>
</dbReference>
<keyword evidence="5" id="KW-0166">Nematocyst</keyword>
<dbReference type="Proteomes" id="UP000225706">
    <property type="component" value="Unassembled WGS sequence"/>
</dbReference>
<comment type="caution">
    <text evidence="11">The sequence shown here is derived from an EMBL/GenBank/DDBJ whole genome shotgun (WGS) entry which is preliminary data.</text>
</comment>
<accession>A0A2B4RCX8</accession>
<dbReference type="InterPro" id="IPR000421">
    <property type="entry name" value="FA58C"/>
</dbReference>
<dbReference type="SMART" id="SM00231">
    <property type="entry name" value="FA58C"/>
    <property type="match status" value="1"/>
</dbReference>
<reference evidence="12" key="1">
    <citation type="journal article" date="2017" name="bioRxiv">
        <title>Comparative analysis of the genomes of Stylophora pistillata and Acropora digitifera provides evidence for extensive differences between species of corals.</title>
        <authorList>
            <person name="Voolstra C.R."/>
            <person name="Li Y."/>
            <person name="Liew Y.J."/>
            <person name="Baumgarten S."/>
            <person name="Zoccola D."/>
            <person name="Flot J.-F."/>
            <person name="Tambutte S."/>
            <person name="Allemand D."/>
            <person name="Aranda M."/>
        </authorList>
    </citation>
    <scope>NUCLEOTIDE SEQUENCE [LARGE SCALE GENOMIC DNA]</scope>
</reference>
<dbReference type="Gene3D" id="2.60.120.260">
    <property type="entry name" value="Galactose-binding domain-like"/>
    <property type="match status" value="2"/>
</dbReference>
<dbReference type="SMART" id="SM00280">
    <property type="entry name" value="KAZAL"/>
    <property type="match status" value="2"/>
</dbReference>
<dbReference type="CDD" id="cd00109">
    <property type="entry name" value="Kunitz-type"/>
    <property type="match status" value="1"/>
</dbReference>
<dbReference type="Pfam" id="PF00754">
    <property type="entry name" value="F5_F8_type_C"/>
    <property type="match status" value="1"/>
</dbReference>
<feature type="domain" description="F5/8 type C" evidence="8">
    <location>
        <begin position="135"/>
        <end position="290"/>
    </location>
</feature>
<dbReference type="CDD" id="cd00104">
    <property type="entry name" value="KAZAL_FS"/>
    <property type="match status" value="2"/>
</dbReference>
<dbReference type="Pfam" id="PF00014">
    <property type="entry name" value="Kunitz_BPTI"/>
    <property type="match status" value="1"/>
</dbReference>
<sequence length="753" mass="84700">MDARKLGDPKAALLPGIKPTITFKCEKPLPKIFTGEVDLYSVDLRGLDLCDATQGYWLGVLTCGHTKSLKTSEFLSKDVETYQILGIARKRNKSHKLVIGCSRIKTYAARLYLHFCDPVILSNGTGCVKEACPLSLQIYLHKKMFPILFATSQLDKNHTATHAWLTDKASLRSFKTPKSSWCALGNGKKAEFLLLYFDYNPSFSISAISTQGAVTERSWVSSYIIYYRYRNEPLYSIRDENGQIKELKGNTDPSSIVRHWVKPHMYASIVLLYPTSYVGRLCMSVELYGCRTEDISMLTPVSQERKEQEEPIRCNLPKQPGNCKASFLRWFYNRETKQCEPFSYGGCKGNLNNFWSEDDCRKGCPVFEECKERCNVPFSRCVKNNRSEEKCECIQECPRVMKQVCGSDGVTYGNECLLKKAACENNTRIKIMEEGSCTACMSPLGLGNGQIRDRQISASSELDKHHVAKQGRVSLISSPQESSWCSAPTLDMGIQYLQVDLLTVHTLSGFSTQGAVTEKFWVSGYLARYSLNGTDWILIEGDKGRSKEFKGNTNQSSIVHHWLKPRLKARLVRFSPTSFVGQRCMRVELYGCKESHLYPNENSGCNKKCSAPFSRCVKHKGNEQRCECIQECPKVVKQVCATDNVTYDNECLLKKTACEEEKELTVVKNGTCEVPVYKVNSQEKAATQNKSPSTNKAVYVFCGIAVVILGAIIAAAMYMRQLQNRSKKDNSDGDKSSIKTVLENDSSEEPITN</sequence>
<comment type="subcellular location">
    <subcellularLocation>
        <location evidence="1">Nematocyst</location>
    </subcellularLocation>
</comment>
<evidence type="ECO:0000259" key="9">
    <source>
        <dbReference type="PROSITE" id="PS50279"/>
    </source>
</evidence>
<feature type="domain" description="BPTI/Kunitz inhibitor" evidence="9">
    <location>
        <begin position="314"/>
        <end position="364"/>
    </location>
</feature>
<keyword evidence="12" id="KW-1185">Reference proteome</keyword>
<evidence type="ECO:0000256" key="5">
    <source>
        <dbReference type="ARBA" id="ARBA00023331"/>
    </source>
</evidence>
<feature type="domain" description="Kazal-like" evidence="10">
    <location>
        <begin position="627"/>
        <end position="674"/>
    </location>
</feature>
<gene>
    <name evidence="11" type="primary">nrp1</name>
    <name evidence="11" type="ORF">AWC38_SpisGene21506</name>
</gene>
<keyword evidence="3" id="KW-0646">Protease inhibitor</keyword>
<dbReference type="FunFam" id="3.30.60.30:FF:000049">
    <property type="entry name" value="Predicted protein"/>
    <property type="match status" value="1"/>
</dbReference>
<evidence type="ECO:0000256" key="4">
    <source>
        <dbReference type="ARBA" id="ARBA00022900"/>
    </source>
</evidence>
<dbReference type="Gene3D" id="4.10.410.10">
    <property type="entry name" value="Pancreatic trypsin inhibitor Kunitz domain"/>
    <property type="match status" value="1"/>
</dbReference>
<dbReference type="PROSITE" id="PS51465">
    <property type="entry name" value="KAZAL_2"/>
    <property type="match status" value="2"/>
</dbReference>
<feature type="domain" description="F5/8 type C" evidence="8">
    <location>
        <begin position="440"/>
        <end position="592"/>
    </location>
</feature>
<dbReference type="GO" id="GO:0042151">
    <property type="term" value="C:nematocyst"/>
    <property type="evidence" value="ECO:0007669"/>
    <property type="project" value="UniProtKB-SubCell"/>
</dbReference>
<evidence type="ECO:0000256" key="7">
    <source>
        <dbReference type="SAM" id="Phobius"/>
    </source>
</evidence>
<evidence type="ECO:0000256" key="3">
    <source>
        <dbReference type="ARBA" id="ARBA00022690"/>
    </source>
</evidence>
<evidence type="ECO:0000313" key="12">
    <source>
        <dbReference type="Proteomes" id="UP000225706"/>
    </source>
</evidence>
<proteinExistence type="inferred from homology"/>
<dbReference type="PROSITE" id="PS50022">
    <property type="entry name" value="FA58C_3"/>
    <property type="match status" value="2"/>
</dbReference>
<dbReference type="InterPro" id="IPR020901">
    <property type="entry name" value="Prtase_inh_Kunz-CS"/>
</dbReference>
<evidence type="ECO:0000313" key="11">
    <source>
        <dbReference type="EMBL" id="PFX14340.1"/>
    </source>
</evidence>
<dbReference type="EMBL" id="LSMT01000795">
    <property type="protein sequence ID" value="PFX14340.1"/>
    <property type="molecule type" value="Genomic_DNA"/>
</dbReference>
<evidence type="ECO:0000259" key="10">
    <source>
        <dbReference type="PROSITE" id="PS51465"/>
    </source>
</evidence>
<dbReference type="PROSITE" id="PS50279">
    <property type="entry name" value="BPTI_KUNITZ_2"/>
    <property type="match status" value="1"/>
</dbReference>
<protein>
    <submittedName>
        <fullName evidence="11">Neuropilin-1</fullName>
    </submittedName>
</protein>
<comment type="similarity">
    <text evidence="2">Belongs to the venom Kunitz-type family. Sea anemone type 2 potassium channel toxin subfamily.</text>
</comment>
<evidence type="ECO:0000259" key="8">
    <source>
        <dbReference type="PROSITE" id="PS50022"/>
    </source>
</evidence>
<dbReference type="CDD" id="cd00057">
    <property type="entry name" value="FA58C"/>
    <property type="match status" value="1"/>
</dbReference>
<dbReference type="OrthoDB" id="5952960at2759"/>
<dbReference type="Gene3D" id="3.30.60.30">
    <property type="match status" value="2"/>
</dbReference>
<dbReference type="SUPFAM" id="SSF49785">
    <property type="entry name" value="Galactose-binding domain-like"/>
    <property type="match status" value="2"/>
</dbReference>